<evidence type="ECO:0000313" key="1">
    <source>
        <dbReference type="Proteomes" id="UP000887580"/>
    </source>
</evidence>
<organism evidence="1 2">
    <name type="scientific">Panagrolaimus sp. PS1159</name>
    <dbReference type="NCBI Taxonomy" id="55785"/>
    <lineage>
        <taxon>Eukaryota</taxon>
        <taxon>Metazoa</taxon>
        <taxon>Ecdysozoa</taxon>
        <taxon>Nematoda</taxon>
        <taxon>Chromadorea</taxon>
        <taxon>Rhabditida</taxon>
        <taxon>Tylenchina</taxon>
        <taxon>Panagrolaimomorpha</taxon>
        <taxon>Panagrolaimoidea</taxon>
        <taxon>Panagrolaimidae</taxon>
        <taxon>Panagrolaimus</taxon>
    </lineage>
</organism>
<protein>
    <submittedName>
        <fullName evidence="2">Uncharacterized protein</fullName>
    </submittedName>
</protein>
<name>A0AC35FQG9_9BILA</name>
<dbReference type="Proteomes" id="UP000887580">
    <property type="component" value="Unplaced"/>
</dbReference>
<dbReference type="WBParaSite" id="PS1159_v2.g19850.t1">
    <property type="protein sequence ID" value="PS1159_v2.g19850.t1"/>
    <property type="gene ID" value="PS1159_v2.g19850"/>
</dbReference>
<proteinExistence type="predicted"/>
<reference evidence="2" key="1">
    <citation type="submission" date="2022-11" db="UniProtKB">
        <authorList>
            <consortium name="WormBaseParasite"/>
        </authorList>
    </citation>
    <scope>IDENTIFICATION</scope>
</reference>
<evidence type="ECO:0000313" key="2">
    <source>
        <dbReference type="WBParaSite" id="PS1159_v2.g19850.t1"/>
    </source>
</evidence>
<accession>A0AC35FQG9</accession>
<sequence>MSLCDAGAGGGEEDGDGARLENLDANRSGFGGHSRHDACDAGAGGGEEDGDGTRLEDLDANRSGFGGHGRHDAVRV</sequence>